<dbReference type="Pfam" id="PF00829">
    <property type="entry name" value="Ribosomal_L21p"/>
    <property type="match status" value="1"/>
</dbReference>
<evidence type="ECO:0000313" key="6">
    <source>
        <dbReference type="EMBL" id="GBG96392.1"/>
    </source>
</evidence>
<dbReference type="OrthoDB" id="9813334at2"/>
<dbReference type="RefSeq" id="WP_109245363.1">
    <property type="nucleotide sequence ID" value="NZ_BFFO01000002.1"/>
</dbReference>
<accession>A0A2R5HEE3</accession>
<dbReference type="HAMAP" id="MF_01363">
    <property type="entry name" value="Ribosomal_bL21"/>
    <property type="match status" value="1"/>
</dbReference>
<dbReference type="InterPro" id="IPR036164">
    <property type="entry name" value="bL21-like_sf"/>
</dbReference>
<evidence type="ECO:0000256" key="5">
    <source>
        <dbReference type="RuleBase" id="RU000562"/>
    </source>
</evidence>
<dbReference type="GO" id="GO:0005737">
    <property type="term" value="C:cytoplasm"/>
    <property type="evidence" value="ECO:0007669"/>
    <property type="project" value="UniProtKB-ARBA"/>
</dbReference>
<dbReference type="GO" id="GO:0019843">
    <property type="term" value="F:rRNA binding"/>
    <property type="evidence" value="ECO:0007669"/>
    <property type="project" value="UniProtKB-UniRule"/>
</dbReference>
<reference evidence="6 7" key="1">
    <citation type="journal article" date="2018" name="Genome Announc.">
        <title>Draft Genome Sequence of Lactococcus sp. Strain NtB2 (JCM 32569), Isolated from the Gut of the Higher Termite Nasutitermes takasagoensis.</title>
        <authorList>
            <person name="Noda S."/>
            <person name="Aihara C."/>
            <person name="Yuki M."/>
            <person name="Ohkuma M."/>
        </authorList>
    </citation>
    <scope>NUCLEOTIDE SEQUENCE [LARGE SCALE GENOMIC DNA]</scope>
    <source>
        <strain evidence="6 7">NtB2</strain>
    </source>
</reference>
<dbReference type="AlphaFoldDB" id="A0A2R5HEE3"/>
<dbReference type="EMBL" id="BFFO01000002">
    <property type="protein sequence ID" value="GBG96392.1"/>
    <property type="molecule type" value="Genomic_DNA"/>
</dbReference>
<evidence type="ECO:0000256" key="2">
    <source>
        <dbReference type="ARBA" id="ARBA00022980"/>
    </source>
</evidence>
<evidence type="ECO:0000256" key="1">
    <source>
        <dbReference type="ARBA" id="ARBA00008563"/>
    </source>
</evidence>
<evidence type="ECO:0000256" key="4">
    <source>
        <dbReference type="HAMAP-Rule" id="MF_01363"/>
    </source>
</evidence>
<gene>
    <name evidence="4 6" type="primary">rplU</name>
    <name evidence="6" type="ORF">NtB2_00503</name>
</gene>
<dbReference type="InterPro" id="IPR028909">
    <property type="entry name" value="bL21-like"/>
</dbReference>
<dbReference type="SUPFAM" id="SSF141091">
    <property type="entry name" value="L21p-like"/>
    <property type="match status" value="1"/>
</dbReference>
<keyword evidence="4 5" id="KW-0694">RNA-binding</keyword>
<evidence type="ECO:0000256" key="3">
    <source>
        <dbReference type="ARBA" id="ARBA00023274"/>
    </source>
</evidence>
<comment type="function">
    <text evidence="4 5">This protein binds to 23S rRNA in the presence of protein L20.</text>
</comment>
<dbReference type="PANTHER" id="PTHR21349:SF0">
    <property type="entry name" value="LARGE RIBOSOMAL SUBUNIT PROTEIN BL21M"/>
    <property type="match status" value="1"/>
</dbReference>
<dbReference type="PANTHER" id="PTHR21349">
    <property type="entry name" value="50S RIBOSOMAL PROTEIN L21"/>
    <property type="match status" value="1"/>
</dbReference>
<dbReference type="Proteomes" id="UP000245021">
    <property type="component" value="Unassembled WGS sequence"/>
</dbReference>
<proteinExistence type="inferred from homology"/>
<dbReference type="GO" id="GO:1990904">
    <property type="term" value="C:ribonucleoprotein complex"/>
    <property type="evidence" value="ECO:0007669"/>
    <property type="project" value="UniProtKB-KW"/>
</dbReference>
<keyword evidence="2 4" id="KW-0689">Ribosomal protein</keyword>
<keyword evidence="3 4" id="KW-0687">Ribonucleoprotein</keyword>
<comment type="subunit">
    <text evidence="4">Part of the 50S ribosomal subunit. Contacts protein L20.</text>
</comment>
<evidence type="ECO:0000313" key="7">
    <source>
        <dbReference type="Proteomes" id="UP000245021"/>
    </source>
</evidence>
<keyword evidence="7" id="KW-1185">Reference proteome</keyword>
<dbReference type="GO" id="GO:0003735">
    <property type="term" value="F:structural constituent of ribosome"/>
    <property type="evidence" value="ECO:0007669"/>
    <property type="project" value="InterPro"/>
</dbReference>
<keyword evidence="4 5" id="KW-0699">rRNA-binding</keyword>
<protein>
    <recommendedName>
        <fullName evidence="4">Large ribosomal subunit protein bL21</fullName>
    </recommendedName>
</protein>
<dbReference type="InterPro" id="IPR001787">
    <property type="entry name" value="Ribosomal_bL21"/>
</dbReference>
<comment type="similarity">
    <text evidence="1 4 5">Belongs to the bacterial ribosomal protein bL21 family.</text>
</comment>
<organism evidence="6 7">
    <name type="scientific">Lactococcus termiticola</name>
    <dbReference type="NCBI Taxonomy" id="2169526"/>
    <lineage>
        <taxon>Bacteria</taxon>
        <taxon>Bacillati</taxon>
        <taxon>Bacillota</taxon>
        <taxon>Bacilli</taxon>
        <taxon>Lactobacillales</taxon>
        <taxon>Streptococcaceae</taxon>
        <taxon>Lactococcus</taxon>
    </lineage>
</organism>
<dbReference type="GO" id="GO:0005840">
    <property type="term" value="C:ribosome"/>
    <property type="evidence" value="ECO:0007669"/>
    <property type="project" value="UniProtKB-KW"/>
</dbReference>
<sequence length="106" mass="11842">MAKYAIIKTGGKQLKVEEGSVIYIEKLDVEAGQEVSFDEVVLVGGSRGKAKVGTPFLSDVTVKGEVEKHGKEKKVVTFQYKPKKHSHRKQGHRQPYTKVVIKSIEF</sequence>
<name>A0A2R5HEE3_9LACT</name>
<dbReference type="GO" id="GO:0006412">
    <property type="term" value="P:translation"/>
    <property type="evidence" value="ECO:0007669"/>
    <property type="project" value="UniProtKB-UniRule"/>
</dbReference>
<comment type="caution">
    <text evidence="6">The sequence shown here is derived from an EMBL/GenBank/DDBJ whole genome shotgun (WGS) entry which is preliminary data.</text>
</comment>
<dbReference type="NCBIfam" id="TIGR00061">
    <property type="entry name" value="L21"/>
    <property type="match status" value="1"/>
</dbReference>